<organism evidence="2 3">
    <name type="scientific">Arthrobacter jinronghuae</name>
    <dbReference type="NCBI Taxonomy" id="2964609"/>
    <lineage>
        <taxon>Bacteria</taxon>
        <taxon>Bacillati</taxon>
        <taxon>Actinomycetota</taxon>
        <taxon>Actinomycetes</taxon>
        <taxon>Micrococcales</taxon>
        <taxon>Micrococcaceae</taxon>
        <taxon>Arthrobacter</taxon>
    </lineage>
</organism>
<protein>
    <submittedName>
        <fullName evidence="2">Uncharacterized protein</fullName>
    </submittedName>
</protein>
<sequence>MSMLLRRYHKRPAETDSLLAENPDRPVEAQEPAGAGKPAGNASREEWAEYAVAQGKFPDALKELSRNEIRDMFETDK</sequence>
<dbReference type="Proteomes" id="UP001206924">
    <property type="component" value="Unassembled WGS sequence"/>
</dbReference>
<comment type="caution">
    <text evidence="2">The sequence shown here is derived from an EMBL/GenBank/DDBJ whole genome shotgun (WGS) entry which is preliminary data.</text>
</comment>
<evidence type="ECO:0000313" key="3">
    <source>
        <dbReference type="Proteomes" id="UP001206924"/>
    </source>
</evidence>
<proteinExistence type="predicted"/>
<dbReference type="EMBL" id="JANFLP010000020">
    <property type="protein sequence ID" value="MCQ1951615.1"/>
    <property type="molecule type" value="Genomic_DNA"/>
</dbReference>
<feature type="region of interest" description="Disordered" evidence="1">
    <location>
        <begin position="1"/>
        <end position="43"/>
    </location>
</feature>
<keyword evidence="3" id="KW-1185">Reference proteome</keyword>
<reference evidence="2 3" key="1">
    <citation type="submission" date="2022-07" db="EMBL/GenBank/DDBJ databases">
        <title>Novel species in genus Arthrobacter.</title>
        <authorList>
            <person name="Liu Y."/>
        </authorList>
    </citation>
    <scope>NUCLEOTIDE SEQUENCE [LARGE SCALE GENOMIC DNA]</scope>
    <source>
        <strain evidence="3">zg-Y859</strain>
    </source>
</reference>
<evidence type="ECO:0000313" key="2">
    <source>
        <dbReference type="EMBL" id="MCQ1951615.1"/>
    </source>
</evidence>
<dbReference type="RefSeq" id="WP_255866623.1">
    <property type="nucleotide sequence ID" value="NZ_CP104263.1"/>
</dbReference>
<name>A0ABT1NVC2_9MICC</name>
<evidence type="ECO:0000256" key="1">
    <source>
        <dbReference type="SAM" id="MobiDB-lite"/>
    </source>
</evidence>
<accession>A0ABT1NVC2</accession>
<gene>
    <name evidence="2" type="ORF">NNX28_16985</name>
</gene>
<feature type="compositionally biased region" description="Basic residues" evidence="1">
    <location>
        <begin position="1"/>
        <end position="10"/>
    </location>
</feature>